<evidence type="ECO:0000313" key="4">
    <source>
        <dbReference type="Proteomes" id="UP000639338"/>
    </source>
</evidence>
<evidence type="ECO:0000313" key="3">
    <source>
        <dbReference type="EMBL" id="KAF7987755.1"/>
    </source>
</evidence>
<evidence type="ECO:0008006" key="5">
    <source>
        <dbReference type="Google" id="ProtNLM"/>
    </source>
</evidence>
<feature type="chain" id="PRO_5032486271" description="Odorant-binding protein" evidence="2">
    <location>
        <begin position="18"/>
        <end position="494"/>
    </location>
</feature>
<protein>
    <recommendedName>
        <fullName evidence="5">Odorant-binding protein</fullName>
    </recommendedName>
</protein>
<reference evidence="3 4" key="1">
    <citation type="submission" date="2020-08" db="EMBL/GenBank/DDBJ databases">
        <title>Aphidius gifuensis genome sequencing and assembly.</title>
        <authorList>
            <person name="Du Z."/>
        </authorList>
    </citation>
    <scope>NUCLEOTIDE SEQUENCE [LARGE SCALE GENOMIC DNA]</scope>
    <source>
        <strain evidence="3">YNYX2018</strain>
        <tissue evidence="3">Adults</tissue>
    </source>
</reference>
<evidence type="ECO:0000256" key="2">
    <source>
        <dbReference type="SAM" id="SignalP"/>
    </source>
</evidence>
<accession>A0A835CP52</accession>
<dbReference type="EMBL" id="JACMRX010000006">
    <property type="protein sequence ID" value="KAF7987755.1"/>
    <property type="molecule type" value="Genomic_DNA"/>
</dbReference>
<sequence>MKCVYLAFVFLFIQVNAGVVKRPPAFAAPVYSDSYLPAAMQVIFHAVEQLKAIGKEEAELAATTTTTATTIIPTTIFPTTKIHEPGQVQPMPTVPSVVKPTIADSTTTLENEKPMLLEQTTQITLDKPTVADSTSTLNEITVKPTVADSSTTLNEITVKPTVADSPTTLENEKPIELEQTTQIIIKNNKTEMNKESFVTLTEKPAIFSELTTITANEKPELGGETPEIIYATPETNHETPETPEETNINQTLDEKTTVMSINNIEVTTLTQQLESESSESSESSEENNNDKKKVTPSIDSVVQEIYGIVKPKNKSKESSSSSSSEESKESKESKGSKKSKELKESNESKEFGGEQEDSYEDEKYDENRFNLLGEKLSQAPRPSLSAHLRKENIFEKCSLHKLALLYDSLSKDARKQGFAKYAGYSDEVLKTLANSSKGGISQQLQILLEKTIEKNNYTREDSKSKAKSILDELKNPTSDIHRDLARLMPLNFGV</sequence>
<keyword evidence="4" id="KW-1185">Reference proteome</keyword>
<feature type="signal peptide" evidence="2">
    <location>
        <begin position="1"/>
        <end position="17"/>
    </location>
</feature>
<proteinExistence type="predicted"/>
<gene>
    <name evidence="3" type="ORF">HCN44_003618</name>
</gene>
<feature type="region of interest" description="Disordered" evidence="1">
    <location>
        <begin position="270"/>
        <end position="362"/>
    </location>
</feature>
<dbReference type="OrthoDB" id="8197773at2759"/>
<feature type="compositionally biased region" description="Acidic residues" evidence="1">
    <location>
        <begin position="276"/>
        <end position="287"/>
    </location>
</feature>
<feature type="compositionally biased region" description="Basic and acidic residues" evidence="1">
    <location>
        <begin position="325"/>
        <end position="352"/>
    </location>
</feature>
<dbReference type="Proteomes" id="UP000639338">
    <property type="component" value="Unassembled WGS sequence"/>
</dbReference>
<dbReference type="AlphaFoldDB" id="A0A835CP52"/>
<comment type="caution">
    <text evidence="3">The sequence shown here is derived from an EMBL/GenBank/DDBJ whole genome shotgun (WGS) entry which is preliminary data.</text>
</comment>
<evidence type="ECO:0000256" key="1">
    <source>
        <dbReference type="SAM" id="MobiDB-lite"/>
    </source>
</evidence>
<organism evidence="3 4">
    <name type="scientific">Aphidius gifuensis</name>
    <name type="common">Parasitoid wasp</name>
    <dbReference type="NCBI Taxonomy" id="684658"/>
    <lineage>
        <taxon>Eukaryota</taxon>
        <taxon>Metazoa</taxon>
        <taxon>Ecdysozoa</taxon>
        <taxon>Arthropoda</taxon>
        <taxon>Hexapoda</taxon>
        <taxon>Insecta</taxon>
        <taxon>Pterygota</taxon>
        <taxon>Neoptera</taxon>
        <taxon>Endopterygota</taxon>
        <taxon>Hymenoptera</taxon>
        <taxon>Apocrita</taxon>
        <taxon>Ichneumonoidea</taxon>
        <taxon>Braconidae</taxon>
        <taxon>Aphidiinae</taxon>
        <taxon>Aphidius</taxon>
    </lineage>
</organism>
<feature type="compositionally biased region" description="Acidic residues" evidence="1">
    <location>
        <begin position="353"/>
        <end position="362"/>
    </location>
</feature>
<name>A0A835CP52_APHGI</name>
<keyword evidence="2" id="KW-0732">Signal</keyword>